<evidence type="ECO:0000256" key="7">
    <source>
        <dbReference type="ARBA" id="ARBA00022801"/>
    </source>
</evidence>
<feature type="domain" description="Uracil-DNA glycosylase-like" evidence="12">
    <location>
        <begin position="44"/>
        <end position="203"/>
    </location>
</feature>
<dbReference type="GO" id="GO:0097510">
    <property type="term" value="P:base-excision repair, AP site formation via deaminated base removal"/>
    <property type="evidence" value="ECO:0007669"/>
    <property type="project" value="TreeGrafter"/>
</dbReference>
<dbReference type="Pfam" id="PF03167">
    <property type="entry name" value="UDG"/>
    <property type="match status" value="1"/>
</dbReference>
<dbReference type="InterPro" id="IPR005122">
    <property type="entry name" value="Uracil-DNA_glycosylase-like"/>
</dbReference>
<evidence type="ECO:0000256" key="6">
    <source>
        <dbReference type="ARBA" id="ARBA00022763"/>
    </source>
</evidence>
<evidence type="ECO:0000256" key="3">
    <source>
        <dbReference type="ARBA" id="ARBA00008184"/>
    </source>
</evidence>
<dbReference type="InterPro" id="IPR002043">
    <property type="entry name" value="UDG_fam1"/>
</dbReference>
<dbReference type="NCBIfam" id="NF003589">
    <property type="entry name" value="PRK05254.1-2"/>
    <property type="match status" value="1"/>
</dbReference>
<dbReference type="SMART" id="SM00986">
    <property type="entry name" value="UDG"/>
    <property type="match status" value="1"/>
</dbReference>
<keyword evidence="9" id="KW-0963">Cytoplasm</keyword>
<protein>
    <recommendedName>
        <fullName evidence="5 9">Uracil-DNA glycosylase</fullName>
        <shortName evidence="9">UDG</shortName>
        <ecNumber evidence="4 9">3.2.2.27</ecNumber>
    </recommendedName>
</protein>
<dbReference type="SMART" id="SM00987">
    <property type="entry name" value="UreE_C"/>
    <property type="match status" value="1"/>
</dbReference>
<comment type="similarity">
    <text evidence="3 9 11">Belongs to the uracil-DNA glycosylase (UDG) superfamily. UNG family.</text>
</comment>
<evidence type="ECO:0000256" key="4">
    <source>
        <dbReference type="ARBA" id="ARBA00012030"/>
    </source>
</evidence>
<reference evidence="13" key="1">
    <citation type="submission" date="2020-10" db="EMBL/GenBank/DDBJ databases">
        <authorList>
            <person name="Gilroy R."/>
        </authorList>
    </citation>
    <scope>NUCLEOTIDE SEQUENCE</scope>
    <source>
        <strain evidence="13">14508</strain>
    </source>
</reference>
<dbReference type="SUPFAM" id="SSF52141">
    <property type="entry name" value="Uracil-DNA glycosylase-like"/>
    <property type="match status" value="1"/>
</dbReference>
<dbReference type="CDD" id="cd10027">
    <property type="entry name" value="UDG-F1-like"/>
    <property type="match status" value="1"/>
</dbReference>
<evidence type="ECO:0000256" key="1">
    <source>
        <dbReference type="ARBA" id="ARBA00001400"/>
    </source>
</evidence>
<dbReference type="GO" id="GO:0004844">
    <property type="term" value="F:uracil DNA N-glycosylase activity"/>
    <property type="evidence" value="ECO:0007669"/>
    <property type="project" value="UniProtKB-UniRule"/>
</dbReference>
<keyword evidence="8 9" id="KW-0234">DNA repair</keyword>
<dbReference type="HAMAP" id="MF_00148">
    <property type="entry name" value="UDG"/>
    <property type="match status" value="1"/>
</dbReference>
<organism evidence="13 14">
    <name type="scientific">Candidatus Caccosoma faecigallinarum</name>
    <dbReference type="NCBI Taxonomy" id="2840720"/>
    <lineage>
        <taxon>Bacteria</taxon>
        <taxon>Bacillati</taxon>
        <taxon>Bacillota</taxon>
        <taxon>Bacillota incertae sedis</taxon>
        <taxon>Candidatus Caccosoma</taxon>
    </lineage>
</organism>
<dbReference type="AlphaFoldDB" id="A0A9D1KA47"/>
<evidence type="ECO:0000313" key="14">
    <source>
        <dbReference type="Proteomes" id="UP000886893"/>
    </source>
</evidence>
<dbReference type="Proteomes" id="UP000886893">
    <property type="component" value="Unassembled WGS sequence"/>
</dbReference>
<name>A0A9D1KA47_9FIRM</name>
<dbReference type="PANTHER" id="PTHR11264:SF0">
    <property type="entry name" value="URACIL-DNA GLYCOSYLASE"/>
    <property type="match status" value="1"/>
</dbReference>
<evidence type="ECO:0000256" key="9">
    <source>
        <dbReference type="HAMAP-Rule" id="MF_00148"/>
    </source>
</evidence>
<keyword evidence="7 9" id="KW-0378">Hydrolase</keyword>
<evidence type="ECO:0000256" key="8">
    <source>
        <dbReference type="ARBA" id="ARBA00023204"/>
    </source>
</evidence>
<proteinExistence type="inferred from homology"/>
<dbReference type="InterPro" id="IPR036895">
    <property type="entry name" value="Uracil-DNA_glycosylase-like_sf"/>
</dbReference>
<dbReference type="NCBIfam" id="NF003588">
    <property type="entry name" value="PRK05254.1-1"/>
    <property type="match status" value="1"/>
</dbReference>
<sequence>MVWQDFFKEEIKKDYYKQLMAFVRKEYKIGVCHPDYDKIWNAFILTPLEKVKVVILGQDPYHNYHQAHGLAFSVLCKELPPSLKNIYQEMEDDLKIKVNQDGNLSYLSEQGVLLLNTILTVRHNQPLSHQNKGWEILTDHVIELLNQQDRPMVFVLWGSNAKSKMKMLTNPKHLVLTSVHPSPLSAYHGFFGSKPFSKINQYLVQNHLEPIHWVKEK</sequence>
<dbReference type="EC" id="3.2.2.27" evidence="4 9"/>
<evidence type="ECO:0000313" key="13">
    <source>
        <dbReference type="EMBL" id="HIT17394.1"/>
    </source>
</evidence>
<comment type="catalytic activity">
    <reaction evidence="1 9 11">
        <text>Hydrolyzes single-stranded DNA or mismatched double-stranded DNA and polynucleotides, releasing free uracil.</text>
        <dbReference type="EC" id="3.2.2.27"/>
    </reaction>
</comment>
<evidence type="ECO:0000259" key="12">
    <source>
        <dbReference type="SMART" id="SM00986"/>
    </source>
</evidence>
<dbReference type="EMBL" id="DVKI01000105">
    <property type="protein sequence ID" value="HIT17394.1"/>
    <property type="molecule type" value="Genomic_DNA"/>
</dbReference>
<dbReference type="Gene3D" id="3.40.470.10">
    <property type="entry name" value="Uracil-DNA glycosylase-like domain"/>
    <property type="match status" value="1"/>
</dbReference>
<evidence type="ECO:0000256" key="5">
    <source>
        <dbReference type="ARBA" id="ARBA00018429"/>
    </source>
</evidence>
<evidence type="ECO:0000256" key="11">
    <source>
        <dbReference type="RuleBase" id="RU003780"/>
    </source>
</evidence>
<dbReference type="NCBIfam" id="TIGR00628">
    <property type="entry name" value="ung"/>
    <property type="match status" value="1"/>
</dbReference>
<comment type="subcellular location">
    <subcellularLocation>
        <location evidence="9">Cytoplasm</location>
    </subcellularLocation>
</comment>
<gene>
    <name evidence="9" type="primary">ung</name>
    <name evidence="13" type="ORF">IAD04_03305</name>
</gene>
<evidence type="ECO:0000256" key="2">
    <source>
        <dbReference type="ARBA" id="ARBA00002631"/>
    </source>
</evidence>
<dbReference type="PANTHER" id="PTHR11264">
    <property type="entry name" value="URACIL-DNA GLYCOSYLASE"/>
    <property type="match status" value="1"/>
</dbReference>
<dbReference type="GO" id="GO:0005737">
    <property type="term" value="C:cytoplasm"/>
    <property type="evidence" value="ECO:0007669"/>
    <property type="project" value="UniProtKB-SubCell"/>
</dbReference>
<evidence type="ECO:0000256" key="10">
    <source>
        <dbReference type="PROSITE-ProRule" id="PRU10072"/>
    </source>
</evidence>
<keyword evidence="13" id="KW-0326">Glycosidase</keyword>
<dbReference type="NCBIfam" id="NF003592">
    <property type="entry name" value="PRK05254.1-5"/>
    <property type="match status" value="1"/>
</dbReference>
<accession>A0A9D1KA47</accession>
<dbReference type="InterPro" id="IPR018085">
    <property type="entry name" value="Ura-DNA_Glyclase_AS"/>
</dbReference>
<dbReference type="PROSITE" id="PS00130">
    <property type="entry name" value="U_DNA_GLYCOSYLASE"/>
    <property type="match status" value="1"/>
</dbReference>
<comment type="function">
    <text evidence="2 9 11">Excises uracil residues from the DNA which can arise as a result of misincorporation of dUMP residues by DNA polymerase or due to deamination of cytosine.</text>
</comment>
<keyword evidence="6 9" id="KW-0227">DNA damage</keyword>
<reference evidence="13" key="2">
    <citation type="journal article" date="2021" name="PeerJ">
        <title>Extensive microbial diversity within the chicken gut microbiome revealed by metagenomics and culture.</title>
        <authorList>
            <person name="Gilroy R."/>
            <person name="Ravi A."/>
            <person name="Getino M."/>
            <person name="Pursley I."/>
            <person name="Horton D.L."/>
            <person name="Alikhan N.F."/>
            <person name="Baker D."/>
            <person name="Gharbi K."/>
            <person name="Hall N."/>
            <person name="Watson M."/>
            <person name="Adriaenssens E.M."/>
            <person name="Foster-Nyarko E."/>
            <person name="Jarju S."/>
            <person name="Secka A."/>
            <person name="Antonio M."/>
            <person name="Oren A."/>
            <person name="Chaudhuri R.R."/>
            <person name="La Ragione R."/>
            <person name="Hildebrand F."/>
            <person name="Pallen M.J."/>
        </authorList>
    </citation>
    <scope>NUCLEOTIDE SEQUENCE</scope>
    <source>
        <strain evidence="13">14508</strain>
    </source>
</reference>
<comment type="caution">
    <text evidence="13">The sequence shown here is derived from an EMBL/GenBank/DDBJ whole genome shotgun (WGS) entry which is preliminary data.</text>
</comment>
<feature type="active site" description="Proton acceptor" evidence="9 10">
    <location>
        <position position="59"/>
    </location>
</feature>